<dbReference type="OrthoDB" id="9778690at2"/>
<dbReference type="STRING" id="1391627.SAMN05216464_13111"/>
<sequence length="689" mass="75305">MPETALQAISLAALANVNETDHTAMVGLNTHAFHTARTIGKNLSEQAGTFILAFDSGLSEHIPGRAWSAGISALAKTAAIEWPQADVRSIDIATPGLSNEEISERLFKVITAGGDITELVVDKHGRYLSFMTTAEAVTNHARPFIDGDTLIVSGGAKGIAAACLVELASRVKLNFGILGRSVFTEEPAYLAAASSEAELRKVIMNDYTRHNKKILPVELNRIVSGILGQREIKNTISQLENKGSKITYLPVDVANLEEVVSATAIIRNQYGPISGLIHAAGVLADKLIHEKTDDQFNKVFATKITGFANLLAATTNDPLTHICCFSSVAARLGNRGQVAYAMANEILNKVCHDEQRGRGEQCVVKSINWGPWDGGMVSPQLKKHFEEMGVALIPLTEGARIFADEMEDGSTASVETVVGGLLSAWNARGGAAEETAAVWIHQSNNPFLADHVIEGHVIAPLMMVTEWCLRLAKKTCPEFKNVTVTSMSVYKGIVLDNYRRTGDILTFDYTTSRQRESAVINITIKGEEKRTLYAAQINLDNELPIPLIQVSPSLEDWNWDQQDIYPSRLFHGETFKVIDQLEGFAPSACRAKLRVPKELYGNALSTMLLFDGGIQVAILAMEKQMGNSSSLPLGFRSLTMYADESTNVLICELSLISSGEKNAEWNIRFIDTDNRVIADLFGLKMFMYK</sequence>
<protein>
    <submittedName>
        <fullName evidence="3">Polyketide synthase dehydratase</fullName>
    </submittedName>
</protein>
<evidence type="ECO:0000313" key="4">
    <source>
        <dbReference type="Proteomes" id="UP000199072"/>
    </source>
</evidence>
<dbReference type="InterPro" id="IPR013968">
    <property type="entry name" value="PKS_KR"/>
</dbReference>
<keyword evidence="4" id="KW-1185">Reference proteome</keyword>
<name>A0A1G7P068_9SPHI</name>
<evidence type="ECO:0000259" key="2">
    <source>
        <dbReference type="SMART" id="SM00822"/>
    </source>
</evidence>
<dbReference type="PANTHER" id="PTHR43775:SF51">
    <property type="entry name" value="INACTIVE PHENOLPHTHIOCEROL SYNTHESIS POLYKETIDE SYNTHASE TYPE I PKS1-RELATED"/>
    <property type="match status" value="1"/>
</dbReference>
<dbReference type="EMBL" id="FNAI01000031">
    <property type="protein sequence ID" value="SDF79019.1"/>
    <property type="molecule type" value="Genomic_DNA"/>
</dbReference>
<dbReference type="InterPro" id="IPR036291">
    <property type="entry name" value="NAD(P)-bd_dom_sf"/>
</dbReference>
<dbReference type="InterPro" id="IPR050091">
    <property type="entry name" value="PKS_NRPS_Biosynth_Enz"/>
</dbReference>
<accession>A0A1G7P068</accession>
<dbReference type="GO" id="GO:0006633">
    <property type="term" value="P:fatty acid biosynthetic process"/>
    <property type="evidence" value="ECO:0007669"/>
    <property type="project" value="TreeGrafter"/>
</dbReference>
<dbReference type="Pfam" id="PF21089">
    <property type="entry name" value="PKS_DH_N"/>
    <property type="match status" value="1"/>
</dbReference>
<evidence type="ECO:0000256" key="1">
    <source>
        <dbReference type="ARBA" id="ARBA00022679"/>
    </source>
</evidence>
<dbReference type="CDD" id="cd08953">
    <property type="entry name" value="KR_2_SDR_x"/>
    <property type="match status" value="1"/>
</dbReference>
<keyword evidence="1" id="KW-0808">Transferase</keyword>
<dbReference type="Proteomes" id="UP000199072">
    <property type="component" value="Unassembled WGS sequence"/>
</dbReference>
<reference evidence="3 4" key="1">
    <citation type="submission" date="2016-10" db="EMBL/GenBank/DDBJ databases">
        <authorList>
            <person name="de Groot N.N."/>
        </authorList>
    </citation>
    <scope>NUCLEOTIDE SEQUENCE [LARGE SCALE GENOMIC DNA]</scope>
    <source>
        <strain evidence="3 4">47C3B</strain>
    </source>
</reference>
<dbReference type="InterPro" id="IPR049552">
    <property type="entry name" value="PKS_DH_N"/>
</dbReference>
<dbReference type="AlphaFoldDB" id="A0A1G7P068"/>
<gene>
    <name evidence="3" type="ORF">SAMN05216464_13111</name>
</gene>
<dbReference type="SUPFAM" id="SSF51735">
    <property type="entry name" value="NAD(P)-binding Rossmann-fold domains"/>
    <property type="match status" value="1"/>
</dbReference>
<dbReference type="InterPro" id="IPR042104">
    <property type="entry name" value="PKS_dehydratase_sf"/>
</dbReference>
<dbReference type="RefSeq" id="WP_091157790.1">
    <property type="nucleotide sequence ID" value="NZ_FNAI01000031.1"/>
</dbReference>
<dbReference type="GO" id="GO:0004312">
    <property type="term" value="F:fatty acid synthase activity"/>
    <property type="evidence" value="ECO:0007669"/>
    <property type="project" value="TreeGrafter"/>
</dbReference>
<proteinExistence type="predicted"/>
<dbReference type="Gene3D" id="3.10.129.110">
    <property type="entry name" value="Polyketide synthase dehydratase"/>
    <property type="match status" value="1"/>
</dbReference>
<dbReference type="PANTHER" id="PTHR43775">
    <property type="entry name" value="FATTY ACID SYNTHASE"/>
    <property type="match status" value="1"/>
</dbReference>
<dbReference type="Gene3D" id="3.40.50.720">
    <property type="entry name" value="NAD(P)-binding Rossmann-like Domain"/>
    <property type="match status" value="1"/>
</dbReference>
<feature type="domain" description="Ketoreductase" evidence="2">
    <location>
        <begin position="148"/>
        <end position="375"/>
    </location>
</feature>
<dbReference type="Pfam" id="PF08659">
    <property type="entry name" value="KR"/>
    <property type="match status" value="1"/>
</dbReference>
<dbReference type="InterPro" id="IPR057326">
    <property type="entry name" value="KR_dom"/>
</dbReference>
<dbReference type="SMART" id="SM00822">
    <property type="entry name" value="PKS_KR"/>
    <property type="match status" value="1"/>
</dbReference>
<evidence type="ECO:0000313" key="3">
    <source>
        <dbReference type="EMBL" id="SDF79019.1"/>
    </source>
</evidence>
<organism evidence="3 4">
    <name type="scientific">Mucilaginibacter pineti</name>
    <dbReference type="NCBI Taxonomy" id="1391627"/>
    <lineage>
        <taxon>Bacteria</taxon>
        <taxon>Pseudomonadati</taxon>
        <taxon>Bacteroidota</taxon>
        <taxon>Sphingobacteriia</taxon>
        <taxon>Sphingobacteriales</taxon>
        <taxon>Sphingobacteriaceae</taxon>
        <taxon>Mucilaginibacter</taxon>
    </lineage>
</organism>